<dbReference type="Proteomes" id="UP000320496">
    <property type="component" value="Chromosome"/>
</dbReference>
<dbReference type="EMBL" id="CP036275">
    <property type="protein sequence ID" value="QDU41035.1"/>
    <property type="molecule type" value="Genomic_DNA"/>
</dbReference>
<gene>
    <name evidence="1" type="ORF">Mal4_54000</name>
</gene>
<organism evidence="1 2">
    <name type="scientific">Maioricimonas rarisocia</name>
    <dbReference type="NCBI Taxonomy" id="2528026"/>
    <lineage>
        <taxon>Bacteria</taxon>
        <taxon>Pseudomonadati</taxon>
        <taxon>Planctomycetota</taxon>
        <taxon>Planctomycetia</taxon>
        <taxon>Planctomycetales</taxon>
        <taxon>Planctomycetaceae</taxon>
        <taxon>Maioricimonas</taxon>
    </lineage>
</organism>
<dbReference type="OrthoDB" id="290714at2"/>
<reference evidence="1 2" key="1">
    <citation type="submission" date="2019-02" db="EMBL/GenBank/DDBJ databases">
        <title>Deep-cultivation of Planctomycetes and their phenomic and genomic characterization uncovers novel biology.</title>
        <authorList>
            <person name="Wiegand S."/>
            <person name="Jogler M."/>
            <person name="Boedeker C."/>
            <person name="Pinto D."/>
            <person name="Vollmers J."/>
            <person name="Rivas-Marin E."/>
            <person name="Kohn T."/>
            <person name="Peeters S.H."/>
            <person name="Heuer A."/>
            <person name="Rast P."/>
            <person name="Oberbeckmann S."/>
            <person name="Bunk B."/>
            <person name="Jeske O."/>
            <person name="Meyerdierks A."/>
            <person name="Storesund J.E."/>
            <person name="Kallscheuer N."/>
            <person name="Luecker S."/>
            <person name="Lage O.M."/>
            <person name="Pohl T."/>
            <person name="Merkel B.J."/>
            <person name="Hornburger P."/>
            <person name="Mueller R.-W."/>
            <person name="Bruemmer F."/>
            <person name="Labrenz M."/>
            <person name="Spormann A.M."/>
            <person name="Op den Camp H."/>
            <person name="Overmann J."/>
            <person name="Amann R."/>
            <person name="Jetten M.S.M."/>
            <person name="Mascher T."/>
            <person name="Medema M.H."/>
            <person name="Devos D.P."/>
            <person name="Kaster A.-K."/>
            <person name="Ovreas L."/>
            <person name="Rohde M."/>
            <person name="Galperin M.Y."/>
            <person name="Jogler C."/>
        </authorList>
    </citation>
    <scope>NUCLEOTIDE SEQUENCE [LARGE SCALE GENOMIC DNA]</scope>
    <source>
        <strain evidence="1 2">Mal4</strain>
    </source>
</reference>
<dbReference type="AlphaFoldDB" id="A0A517ZEX1"/>
<name>A0A517ZEX1_9PLAN</name>
<evidence type="ECO:0000313" key="2">
    <source>
        <dbReference type="Proteomes" id="UP000320496"/>
    </source>
</evidence>
<accession>A0A517ZEX1</accession>
<dbReference type="KEGG" id="mri:Mal4_54000"/>
<sequence length="145" mass="16461">MQLRIEIDEAGIDSLRTLAEERLPEARRQMVESAVRLTLFNTIRGNPVDTARSRASWVQSLERLGGIPPAGWRGPRPIQFAIDEGRARALLQQKEDEHQTTVSATSRVFYVSFLEYGTGGRPPYAMLQRALISTRLLLPRLFRLD</sequence>
<keyword evidence="2" id="KW-1185">Reference proteome</keyword>
<protein>
    <submittedName>
        <fullName evidence="1">Uncharacterized protein</fullName>
    </submittedName>
</protein>
<evidence type="ECO:0000313" key="1">
    <source>
        <dbReference type="EMBL" id="QDU41035.1"/>
    </source>
</evidence>
<proteinExistence type="predicted"/>
<dbReference type="RefSeq" id="WP_145372260.1">
    <property type="nucleotide sequence ID" value="NZ_CP036275.1"/>
</dbReference>